<comment type="caution">
    <text evidence="1">The sequence shown here is derived from an EMBL/GenBank/DDBJ whole genome shotgun (WGS) entry which is preliminary data.</text>
</comment>
<sequence>MGDRKVRNHHAVHLVRVSMEELRFSERGLNHTINISSVKMQRFLAGSRRSQQMEGSFVVCVFTRRKNAR</sequence>
<dbReference type="OrthoDB" id="2150324at2759"/>
<proteinExistence type="predicted"/>
<protein>
    <submittedName>
        <fullName evidence="1">Uncharacterized protein</fullName>
    </submittedName>
</protein>
<evidence type="ECO:0000313" key="2">
    <source>
        <dbReference type="Proteomes" id="UP000019335"/>
    </source>
</evidence>
<name>W7TY12_9STRA</name>
<accession>W7TY12</accession>
<gene>
    <name evidence="1" type="ORF">Naga_100032g28</name>
</gene>
<keyword evidence="2" id="KW-1185">Reference proteome</keyword>
<organism evidence="1 2">
    <name type="scientific">Nannochloropsis gaditana</name>
    <dbReference type="NCBI Taxonomy" id="72520"/>
    <lineage>
        <taxon>Eukaryota</taxon>
        <taxon>Sar</taxon>
        <taxon>Stramenopiles</taxon>
        <taxon>Ochrophyta</taxon>
        <taxon>Eustigmatophyceae</taxon>
        <taxon>Eustigmatales</taxon>
        <taxon>Monodopsidaceae</taxon>
        <taxon>Nannochloropsis</taxon>
    </lineage>
</organism>
<dbReference type="EMBL" id="AZIL01000931">
    <property type="protein sequence ID" value="EWM25531.1"/>
    <property type="molecule type" value="Genomic_DNA"/>
</dbReference>
<reference evidence="1 2" key="1">
    <citation type="journal article" date="2014" name="Mol. Plant">
        <title>Chromosome Scale Genome Assembly and Transcriptome Profiling of Nannochloropsis gaditana in Nitrogen Depletion.</title>
        <authorList>
            <person name="Corteggiani Carpinelli E."/>
            <person name="Telatin A."/>
            <person name="Vitulo N."/>
            <person name="Forcato C."/>
            <person name="D'Angelo M."/>
            <person name="Schiavon R."/>
            <person name="Vezzi A."/>
            <person name="Giacometti G.M."/>
            <person name="Morosinotto T."/>
            <person name="Valle G."/>
        </authorList>
    </citation>
    <scope>NUCLEOTIDE SEQUENCE [LARGE SCALE GENOMIC DNA]</scope>
    <source>
        <strain evidence="1 2">B-31</strain>
    </source>
</reference>
<evidence type="ECO:0000313" key="1">
    <source>
        <dbReference type="EMBL" id="EWM25531.1"/>
    </source>
</evidence>
<dbReference type="Proteomes" id="UP000019335">
    <property type="component" value="Chromosome 11"/>
</dbReference>
<dbReference type="AlphaFoldDB" id="W7TY12"/>